<name>W4L578_9BACT</name>
<dbReference type="HOGENOM" id="CLU_2768145_0_0_7"/>
<gene>
    <name evidence="1" type="ORF">ETSY2_52115</name>
</gene>
<dbReference type="EMBL" id="AZHX01002732">
    <property type="protein sequence ID" value="ETW93044.1"/>
    <property type="molecule type" value="Genomic_DNA"/>
</dbReference>
<evidence type="ECO:0008006" key="3">
    <source>
        <dbReference type="Google" id="ProtNLM"/>
    </source>
</evidence>
<keyword evidence="2" id="KW-1185">Reference proteome</keyword>
<sequence length="69" mass="7476">MSKGATYSKIFRKAGLAWGKGDLNKAMALLQEGLDLATERGDTDAARMLQADLERYQGLARGETIDLSS</sequence>
<proteinExistence type="predicted"/>
<reference evidence="1 2" key="1">
    <citation type="journal article" date="2014" name="Nature">
        <title>An environmental bacterial taxon with a large and distinct metabolic repertoire.</title>
        <authorList>
            <person name="Wilson M.C."/>
            <person name="Mori T."/>
            <person name="Ruckert C."/>
            <person name="Uria A.R."/>
            <person name="Helf M.J."/>
            <person name="Takada K."/>
            <person name="Gernert C."/>
            <person name="Steffens U.A."/>
            <person name="Heycke N."/>
            <person name="Schmitt S."/>
            <person name="Rinke C."/>
            <person name="Helfrich E.J."/>
            <person name="Brachmann A.O."/>
            <person name="Gurgui C."/>
            <person name="Wakimoto T."/>
            <person name="Kracht M."/>
            <person name="Crusemann M."/>
            <person name="Hentschel U."/>
            <person name="Abe I."/>
            <person name="Matsunaga S."/>
            <person name="Kalinowski J."/>
            <person name="Takeyama H."/>
            <person name="Piel J."/>
        </authorList>
    </citation>
    <scope>NUCLEOTIDE SEQUENCE [LARGE SCALE GENOMIC DNA]</scope>
    <source>
        <strain evidence="2">TSY2</strain>
    </source>
</reference>
<accession>W4L578</accession>
<dbReference type="AlphaFoldDB" id="W4L578"/>
<organism evidence="1 2">
    <name type="scientific">Candidatus Entotheonella gemina</name>
    <dbReference type="NCBI Taxonomy" id="1429439"/>
    <lineage>
        <taxon>Bacteria</taxon>
        <taxon>Pseudomonadati</taxon>
        <taxon>Nitrospinota/Tectimicrobiota group</taxon>
        <taxon>Candidatus Tectimicrobiota</taxon>
        <taxon>Candidatus Entotheonellia</taxon>
        <taxon>Candidatus Entotheonellales</taxon>
        <taxon>Candidatus Entotheonellaceae</taxon>
        <taxon>Candidatus Entotheonella</taxon>
    </lineage>
</organism>
<evidence type="ECO:0000313" key="2">
    <source>
        <dbReference type="Proteomes" id="UP000019140"/>
    </source>
</evidence>
<comment type="caution">
    <text evidence="1">The sequence shown here is derived from an EMBL/GenBank/DDBJ whole genome shotgun (WGS) entry which is preliminary data.</text>
</comment>
<evidence type="ECO:0000313" key="1">
    <source>
        <dbReference type="EMBL" id="ETW93044.1"/>
    </source>
</evidence>
<dbReference type="Proteomes" id="UP000019140">
    <property type="component" value="Unassembled WGS sequence"/>
</dbReference>
<protein>
    <recommendedName>
        <fullName evidence="3">MalT-like TPR region domain-containing protein</fullName>
    </recommendedName>
</protein>